<accession>A0A1Y5XUW3</accession>
<keyword evidence="1" id="KW-0472">Membrane</keyword>
<dbReference type="InterPro" id="IPR025403">
    <property type="entry name" value="TgpA-like_C"/>
</dbReference>
<keyword evidence="1" id="KW-0812">Transmembrane</keyword>
<keyword evidence="1" id="KW-1133">Transmembrane helix</keyword>
<keyword evidence="4" id="KW-1185">Reference proteome</keyword>
<name>A0A1Y5XUW3_KIBAR</name>
<evidence type="ECO:0000259" key="2">
    <source>
        <dbReference type="Pfam" id="PF13559"/>
    </source>
</evidence>
<proteinExistence type="predicted"/>
<dbReference type="AlphaFoldDB" id="A0A1Y5XUW3"/>
<dbReference type="Pfam" id="PF13559">
    <property type="entry name" value="DUF4129"/>
    <property type="match status" value="1"/>
</dbReference>
<feature type="transmembrane region" description="Helical" evidence="1">
    <location>
        <begin position="58"/>
        <end position="84"/>
    </location>
</feature>
<evidence type="ECO:0000313" key="4">
    <source>
        <dbReference type="Proteomes" id="UP000192674"/>
    </source>
</evidence>
<organism evidence="3 4">
    <name type="scientific">Kibdelosporangium aridum</name>
    <dbReference type="NCBI Taxonomy" id="2030"/>
    <lineage>
        <taxon>Bacteria</taxon>
        <taxon>Bacillati</taxon>
        <taxon>Actinomycetota</taxon>
        <taxon>Actinomycetes</taxon>
        <taxon>Pseudonocardiales</taxon>
        <taxon>Pseudonocardiaceae</taxon>
        <taxon>Kibdelosporangium</taxon>
    </lineage>
</organism>
<dbReference type="OrthoDB" id="5198230at2"/>
<sequence>MKVRLPVLLSVAAFLLLAVVAARGSSGIPRGTPEFGLGLGSDAGDPPFGVPPISSEPVAYGVGALVIVVLAAVLFGFAMVLVALSSIRFYRRKRTRVRVALADETVTGNESWLTDASRRALVEMDRKIGGPPSDAVIAAWVELEESAARTGIERQPHQTPTEFTAAVLAGQNADEQALRTLRRLYHRARFGKPGSITEDDASQARRALETI</sequence>
<gene>
    <name evidence="3" type="ORF">SAMN05661093_05216</name>
</gene>
<evidence type="ECO:0000256" key="1">
    <source>
        <dbReference type="SAM" id="Phobius"/>
    </source>
</evidence>
<protein>
    <recommendedName>
        <fullName evidence="2">Protein-glutamine gamma-glutamyltransferase-like C-terminal domain-containing protein</fullName>
    </recommendedName>
</protein>
<dbReference type="EMBL" id="FWXV01000004">
    <property type="protein sequence ID" value="SMD15160.1"/>
    <property type="molecule type" value="Genomic_DNA"/>
</dbReference>
<evidence type="ECO:0000313" key="3">
    <source>
        <dbReference type="EMBL" id="SMD15160.1"/>
    </source>
</evidence>
<dbReference type="Proteomes" id="UP000192674">
    <property type="component" value="Unassembled WGS sequence"/>
</dbReference>
<reference evidence="3 4" key="1">
    <citation type="submission" date="2017-04" db="EMBL/GenBank/DDBJ databases">
        <authorList>
            <person name="Afonso C.L."/>
            <person name="Miller P.J."/>
            <person name="Scott M.A."/>
            <person name="Spackman E."/>
            <person name="Goraichik I."/>
            <person name="Dimitrov K.M."/>
            <person name="Suarez D.L."/>
            <person name="Swayne D.E."/>
        </authorList>
    </citation>
    <scope>NUCLEOTIDE SEQUENCE [LARGE SCALE GENOMIC DNA]</scope>
    <source>
        <strain evidence="3 4">DSM 43828</strain>
    </source>
</reference>
<dbReference type="RefSeq" id="WP_084429603.1">
    <property type="nucleotide sequence ID" value="NZ_FWXV01000004.1"/>
</dbReference>
<feature type="domain" description="Protein-glutamine gamma-glutamyltransferase-like C-terminal" evidence="2">
    <location>
        <begin position="139"/>
        <end position="209"/>
    </location>
</feature>